<name>A0ABS1ND91_9ACTN</name>
<dbReference type="RefSeq" id="WP_201875477.1">
    <property type="nucleotide sequence ID" value="NZ_JAERRF010000008.1"/>
</dbReference>
<feature type="region of interest" description="Disordered" evidence="1">
    <location>
        <begin position="33"/>
        <end position="117"/>
    </location>
</feature>
<dbReference type="EMBL" id="JAERRF010000008">
    <property type="protein sequence ID" value="MBL1098052.1"/>
    <property type="molecule type" value="Genomic_DNA"/>
</dbReference>
<reference evidence="2 3" key="1">
    <citation type="submission" date="2021-01" db="EMBL/GenBank/DDBJ databases">
        <title>WGS of actinomycetes isolated from Thailand.</title>
        <authorList>
            <person name="Thawai C."/>
        </authorList>
    </citation>
    <scope>NUCLEOTIDE SEQUENCE [LARGE SCALE GENOMIC DNA]</scope>
    <source>
        <strain evidence="2 3">CA1R205</strain>
    </source>
</reference>
<organism evidence="2 3">
    <name type="scientific">Streptomyces coffeae</name>
    <dbReference type="NCBI Taxonomy" id="621382"/>
    <lineage>
        <taxon>Bacteria</taxon>
        <taxon>Bacillati</taxon>
        <taxon>Actinomycetota</taxon>
        <taxon>Actinomycetes</taxon>
        <taxon>Kitasatosporales</taxon>
        <taxon>Streptomycetaceae</taxon>
        <taxon>Streptomyces</taxon>
    </lineage>
</organism>
<dbReference type="PRINTS" id="PR01217">
    <property type="entry name" value="PRICHEXTENSN"/>
</dbReference>
<evidence type="ECO:0000256" key="1">
    <source>
        <dbReference type="SAM" id="MobiDB-lite"/>
    </source>
</evidence>
<protein>
    <submittedName>
        <fullName evidence="2">Uncharacterized protein</fullName>
    </submittedName>
</protein>
<accession>A0ABS1ND91</accession>
<comment type="caution">
    <text evidence="2">The sequence shown here is derived from an EMBL/GenBank/DDBJ whole genome shotgun (WGS) entry which is preliminary data.</text>
</comment>
<proteinExistence type="predicted"/>
<keyword evidence="3" id="KW-1185">Reference proteome</keyword>
<sequence>MQHVRAKKPNRRLRPWIVGSAVGVALIVGGGMAAQAATSDHSRPAKPAPSATAKPETTKPPTAKPEPTKPPTSVPEPTKPAPIPPSTSAPKPTKPAPVPPTTSAPEPPKPAPTKASR</sequence>
<feature type="compositionally biased region" description="Low complexity" evidence="1">
    <location>
        <begin position="48"/>
        <end position="61"/>
    </location>
</feature>
<evidence type="ECO:0000313" key="3">
    <source>
        <dbReference type="Proteomes" id="UP000634229"/>
    </source>
</evidence>
<feature type="compositionally biased region" description="Pro residues" evidence="1">
    <location>
        <begin position="62"/>
        <end position="111"/>
    </location>
</feature>
<gene>
    <name evidence="2" type="ORF">JK363_15500</name>
</gene>
<dbReference type="Proteomes" id="UP000634229">
    <property type="component" value="Unassembled WGS sequence"/>
</dbReference>
<evidence type="ECO:0000313" key="2">
    <source>
        <dbReference type="EMBL" id="MBL1098052.1"/>
    </source>
</evidence>